<protein>
    <submittedName>
        <fullName evidence="4">Kinase-like domain-containing protein</fullName>
    </submittedName>
</protein>
<dbReference type="InterPro" id="IPR000719">
    <property type="entry name" value="Prot_kinase_dom"/>
</dbReference>
<dbReference type="SMART" id="SM00220">
    <property type="entry name" value="S_TKc"/>
    <property type="match status" value="1"/>
</dbReference>
<evidence type="ECO:0000313" key="5">
    <source>
        <dbReference type="Proteomes" id="UP000815325"/>
    </source>
</evidence>
<dbReference type="SUPFAM" id="SSF56112">
    <property type="entry name" value="Protein kinase-like (PK-like)"/>
    <property type="match status" value="1"/>
</dbReference>
<comment type="caution">
    <text evidence="4">The sequence shown here is derived from an EMBL/GenBank/DDBJ whole genome shotgun (WGS) entry which is preliminary data.</text>
</comment>
<dbReference type="PANTHER" id="PTHR44329">
    <property type="entry name" value="SERINE/THREONINE-PROTEIN KINASE TNNI3K-RELATED"/>
    <property type="match status" value="1"/>
</dbReference>
<evidence type="ECO:0000256" key="1">
    <source>
        <dbReference type="SAM" id="MobiDB-lite"/>
    </source>
</evidence>
<feature type="transmembrane region" description="Helical" evidence="2">
    <location>
        <begin position="67"/>
        <end position="88"/>
    </location>
</feature>
<evidence type="ECO:0000313" key="4">
    <source>
        <dbReference type="EMBL" id="KAF5837076.1"/>
    </source>
</evidence>
<feature type="compositionally biased region" description="Basic and acidic residues" evidence="1">
    <location>
        <begin position="865"/>
        <end position="877"/>
    </location>
</feature>
<name>A0ABQ7GR36_DUNSA</name>
<evidence type="ECO:0000259" key="3">
    <source>
        <dbReference type="PROSITE" id="PS50011"/>
    </source>
</evidence>
<dbReference type="Gene3D" id="3.30.200.20">
    <property type="entry name" value="Phosphorylase Kinase, domain 1"/>
    <property type="match status" value="1"/>
</dbReference>
<organism evidence="4 5">
    <name type="scientific">Dunaliella salina</name>
    <name type="common">Green alga</name>
    <name type="synonym">Protococcus salinus</name>
    <dbReference type="NCBI Taxonomy" id="3046"/>
    <lineage>
        <taxon>Eukaryota</taxon>
        <taxon>Viridiplantae</taxon>
        <taxon>Chlorophyta</taxon>
        <taxon>core chlorophytes</taxon>
        <taxon>Chlorophyceae</taxon>
        <taxon>CS clade</taxon>
        <taxon>Chlamydomonadales</taxon>
        <taxon>Dunaliellaceae</taxon>
        <taxon>Dunaliella</taxon>
    </lineage>
</organism>
<dbReference type="Proteomes" id="UP000815325">
    <property type="component" value="Unassembled WGS sequence"/>
</dbReference>
<dbReference type="InterPro" id="IPR001245">
    <property type="entry name" value="Ser-Thr/Tyr_kinase_cat_dom"/>
</dbReference>
<keyword evidence="5" id="KW-1185">Reference proteome</keyword>
<dbReference type="PROSITE" id="PS00108">
    <property type="entry name" value="PROTEIN_KINASE_ST"/>
    <property type="match status" value="1"/>
</dbReference>
<dbReference type="InterPro" id="IPR011009">
    <property type="entry name" value="Kinase-like_dom_sf"/>
</dbReference>
<dbReference type="Pfam" id="PF07714">
    <property type="entry name" value="PK_Tyr_Ser-Thr"/>
    <property type="match status" value="1"/>
</dbReference>
<reference evidence="4" key="1">
    <citation type="submission" date="2017-08" db="EMBL/GenBank/DDBJ databases">
        <authorList>
            <person name="Polle J.E."/>
            <person name="Barry K."/>
            <person name="Cushman J."/>
            <person name="Schmutz J."/>
            <person name="Tran D."/>
            <person name="Hathwaick L.T."/>
            <person name="Yim W.C."/>
            <person name="Jenkins J."/>
            <person name="Mckie-Krisberg Z.M."/>
            <person name="Prochnik S."/>
            <person name="Lindquist E."/>
            <person name="Dockter R.B."/>
            <person name="Adam C."/>
            <person name="Molina H."/>
            <person name="Bunkerborg J."/>
            <person name="Jin E."/>
            <person name="Buchheim M."/>
            <person name="Magnuson J."/>
        </authorList>
    </citation>
    <scope>NUCLEOTIDE SEQUENCE</scope>
    <source>
        <strain evidence="4">CCAP 19/18</strain>
    </source>
</reference>
<dbReference type="PROSITE" id="PS50011">
    <property type="entry name" value="PROTEIN_KINASE_DOM"/>
    <property type="match status" value="1"/>
</dbReference>
<dbReference type="EMBL" id="MU069629">
    <property type="protein sequence ID" value="KAF5837076.1"/>
    <property type="molecule type" value="Genomic_DNA"/>
</dbReference>
<feature type="region of interest" description="Disordered" evidence="1">
    <location>
        <begin position="801"/>
        <end position="831"/>
    </location>
</feature>
<feature type="region of interest" description="Disordered" evidence="1">
    <location>
        <begin position="946"/>
        <end position="995"/>
    </location>
</feature>
<feature type="domain" description="Protein kinase" evidence="3">
    <location>
        <begin position="463"/>
        <end position="726"/>
    </location>
</feature>
<proteinExistence type="predicted"/>
<feature type="region of interest" description="Disordered" evidence="1">
    <location>
        <begin position="845"/>
        <end position="924"/>
    </location>
</feature>
<gene>
    <name evidence="4" type="ORF">DUNSADRAFT_4858</name>
</gene>
<keyword evidence="2" id="KW-0812">Transmembrane</keyword>
<keyword evidence="2" id="KW-0472">Membrane</keyword>
<sequence length="995" mass="107504">MTSVDSGDQCAKAAALACAKEEEGAHDVEKGLNRDGPRKIVADTLPHVGRQAPCNTATQSLIPRHPYLLVVPVILFFLIVALCSFGIVHATNDSLEEEEKQSREAAVSTADGIATQISSASRAALSLAAVVRMNPSWAFLESNFEVLARELFRQSNEEGNLVLRELALIPFGRVTANYGTIHHGHHSSIDLFSSERIESTGPYRSLAQRGLTVNGPIPFKGTEEKAFAARYPVFFNDTDEDESWGHPDNITHPTGCPGLPCYNPATREKFWGFIGGVVSAEPLLRGDIVHLKRLLADDLSYSLTTSFLAGTGGPGTLVSGGPNPEKVTANVSINLPGTSWALSVYNPRLDEIVHLRKGLLAMVVVIAFIVSVLLFLLLLSSKRASVFLQEQLVTNNLLQEEKVSREALLGRQFDLIACFEQNTKRTKSQSRNKLSEGQLNTLEQIATAKKAIIDMGVRNDEDIKVQEMLAEGSFGKVYRGKWRGADVAVKIIMLPGNMSGREKREKMVVWEAAISSSLIHPNVCQTYHYRIKPVKETARSLSIETLGTAVAFSDQCGSRQKVGFHTEGGSEVSGPEEVHSYEVLHLDLKTRNVLLSSSGTEGKGVICKVSDFGLSVRMDNQETHVSSLFQGTMTHMAPEVMLKGTCSKASDVYAFGVVLWELYTGDSPFRDVPPALLGHSIVKDGKRPEWPSIVPKGYRDLANACWDQNPDARPSFEVILEELQLLRKELGIPTPPLQPPSLQRPKSVHSHHFQETFGSLSQPSLTVLQSKDSQDFLQARGPSTPSQAEKFLEAWLQPRGHKGAVSAPQAKGLSTTNQAEQLHPKDASAPSKAILCPSMGVLATQEEATSSSLGEEEVGQTRSNDLAHEEDGLEGRGSEGGNDRLSIPGPPTLDSLKKSACSASPDQLSLGPKAPSGPLSRDAHTIIPSASSESLGGSTWSTGACHASPHLTSAALGSPPCHTPPHPRCAGPSHCEPSSVERGESRWPLVRKGGL</sequence>
<dbReference type="PANTHER" id="PTHR44329:SF214">
    <property type="entry name" value="PROTEIN KINASE DOMAIN-CONTAINING PROTEIN"/>
    <property type="match status" value="1"/>
</dbReference>
<dbReference type="InterPro" id="IPR051681">
    <property type="entry name" value="Ser/Thr_Kinases-Pseudokinases"/>
</dbReference>
<dbReference type="Gene3D" id="1.10.510.10">
    <property type="entry name" value="Transferase(Phosphotransferase) domain 1"/>
    <property type="match status" value="1"/>
</dbReference>
<dbReference type="InterPro" id="IPR008271">
    <property type="entry name" value="Ser/Thr_kinase_AS"/>
</dbReference>
<evidence type="ECO:0000256" key="2">
    <source>
        <dbReference type="SAM" id="Phobius"/>
    </source>
</evidence>
<feature type="transmembrane region" description="Helical" evidence="2">
    <location>
        <begin position="358"/>
        <end position="379"/>
    </location>
</feature>
<keyword evidence="2" id="KW-1133">Transmembrane helix</keyword>
<accession>A0ABQ7GR36</accession>